<dbReference type="Gene3D" id="3.40.630.10">
    <property type="entry name" value="Zn peptidases"/>
    <property type="match status" value="3"/>
</dbReference>
<dbReference type="PANTHER" id="PTHR12756">
    <property type="entry name" value="CYTOSOLIC CARBOXYPEPTIDASE"/>
    <property type="match status" value="1"/>
</dbReference>
<keyword evidence="13" id="KW-0539">Nucleus</keyword>
<evidence type="ECO:0000313" key="24">
    <source>
        <dbReference type="EMBL" id="GFY56016.1"/>
    </source>
</evidence>
<evidence type="ECO:0000259" key="23">
    <source>
        <dbReference type="PROSITE" id="PS52035"/>
    </source>
</evidence>
<comment type="similarity">
    <text evidence="5 21">Belongs to the peptidase M14 family.</text>
</comment>
<evidence type="ECO:0000313" key="25">
    <source>
        <dbReference type="Proteomes" id="UP000886998"/>
    </source>
</evidence>
<evidence type="ECO:0000256" key="18">
    <source>
        <dbReference type="ARBA" id="ARBA00032753"/>
    </source>
</evidence>
<feature type="compositionally biased region" description="Low complexity" evidence="22">
    <location>
        <begin position="899"/>
        <end position="912"/>
    </location>
</feature>
<dbReference type="GO" id="GO:0030496">
    <property type="term" value="C:midbody"/>
    <property type="evidence" value="ECO:0007669"/>
    <property type="project" value="UniProtKB-SubCell"/>
</dbReference>
<dbReference type="InterPro" id="IPR040626">
    <property type="entry name" value="Pepdidase_M14_N"/>
</dbReference>
<comment type="catalytic activity">
    <reaction evidence="20">
        <text>gamma-L-glutamyl-L-glutamyl-[protein] + H2O = L-glutamyl-[protein] + L-glutamate</text>
        <dbReference type="Rhea" id="RHEA:60152"/>
        <dbReference type="Rhea" id="RHEA-COMP:10208"/>
        <dbReference type="Rhea" id="RHEA-COMP:15517"/>
        <dbReference type="ChEBI" id="CHEBI:15377"/>
        <dbReference type="ChEBI" id="CHEBI:29973"/>
        <dbReference type="ChEBI" id="CHEBI:29985"/>
        <dbReference type="ChEBI" id="CHEBI:143622"/>
    </reaction>
    <physiologicalReaction direction="left-to-right" evidence="20">
        <dbReference type="Rhea" id="RHEA:60153"/>
    </physiologicalReaction>
</comment>
<feature type="active site" description="Proton donor/acceptor" evidence="21">
    <location>
        <position position="628"/>
    </location>
</feature>
<evidence type="ECO:0000256" key="21">
    <source>
        <dbReference type="PROSITE-ProRule" id="PRU01379"/>
    </source>
</evidence>
<dbReference type="Proteomes" id="UP000886998">
    <property type="component" value="Unassembled WGS sequence"/>
</dbReference>
<feature type="domain" description="Peptidase M14" evidence="23">
    <location>
        <begin position="208"/>
        <end position="651"/>
    </location>
</feature>
<dbReference type="Gene3D" id="2.60.40.3120">
    <property type="match status" value="1"/>
</dbReference>
<feature type="region of interest" description="Disordered" evidence="22">
    <location>
        <begin position="408"/>
        <end position="436"/>
    </location>
</feature>
<keyword evidence="8" id="KW-0479">Metal-binding</keyword>
<evidence type="ECO:0000256" key="14">
    <source>
        <dbReference type="ARBA" id="ARBA00024141"/>
    </source>
</evidence>
<comment type="catalytic activity">
    <reaction evidence="15">
        <text>C-terminal L-alpha-aminoacyl-L-glutamyl-L-glutamyl-[tubulin] + H2O = C-terminal L-alpha-aminoacyl-L-glutamyl-[tubulin] + L-glutamate</text>
        <dbReference type="Rhea" id="RHEA:63792"/>
        <dbReference type="Rhea" id="RHEA-COMP:16435"/>
        <dbReference type="Rhea" id="RHEA-COMP:16436"/>
        <dbReference type="ChEBI" id="CHEBI:15377"/>
        <dbReference type="ChEBI" id="CHEBI:29985"/>
        <dbReference type="ChEBI" id="CHEBI:149555"/>
        <dbReference type="ChEBI" id="CHEBI:149556"/>
        <dbReference type="EC" id="3.4.17.24"/>
    </reaction>
    <physiologicalReaction direction="left-to-right" evidence="15">
        <dbReference type="Rhea" id="RHEA:63793"/>
    </physiologicalReaction>
</comment>
<dbReference type="Pfam" id="PF00246">
    <property type="entry name" value="Peptidase_M14"/>
    <property type="match status" value="1"/>
</dbReference>
<evidence type="ECO:0000256" key="12">
    <source>
        <dbReference type="ARBA" id="ARBA00023212"/>
    </source>
</evidence>
<evidence type="ECO:0000256" key="19">
    <source>
        <dbReference type="ARBA" id="ARBA00032928"/>
    </source>
</evidence>
<evidence type="ECO:0000256" key="17">
    <source>
        <dbReference type="ARBA" id="ARBA00026108"/>
    </source>
</evidence>
<dbReference type="PANTHER" id="PTHR12756:SF12">
    <property type="entry name" value="CYTOSOLIC CARBOXYPEPTIDASE-LIKE PROTEIN 5"/>
    <property type="match status" value="1"/>
</dbReference>
<dbReference type="InterPro" id="IPR000834">
    <property type="entry name" value="Peptidase_M14"/>
</dbReference>
<comment type="caution">
    <text evidence="24">The sequence shown here is derived from an EMBL/GenBank/DDBJ whole genome shotgun (WGS) entry which is preliminary data.</text>
</comment>
<evidence type="ECO:0000256" key="22">
    <source>
        <dbReference type="SAM" id="MobiDB-lite"/>
    </source>
</evidence>
<evidence type="ECO:0000256" key="7">
    <source>
        <dbReference type="ARBA" id="ARBA00022670"/>
    </source>
</evidence>
<evidence type="ECO:0000256" key="6">
    <source>
        <dbReference type="ARBA" id="ARBA00022490"/>
    </source>
</evidence>
<name>A0A8X6XMR8_9ARAC</name>
<keyword evidence="25" id="KW-1185">Reference proteome</keyword>
<evidence type="ECO:0000256" key="3">
    <source>
        <dbReference type="ARBA" id="ARBA00004186"/>
    </source>
</evidence>
<evidence type="ECO:0000256" key="9">
    <source>
        <dbReference type="ARBA" id="ARBA00022801"/>
    </source>
</evidence>
<feature type="compositionally biased region" description="Polar residues" evidence="22">
    <location>
        <begin position="414"/>
        <end position="424"/>
    </location>
</feature>
<keyword evidence="9" id="KW-0378">Hydrolase</keyword>
<comment type="subcellular location">
    <subcellularLocation>
        <location evidence="3">Cytoplasm</location>
        <location evidence="3">Cytoskeleton</location>
        <location evidence="3">Spindle</location>
    </subcellularLocation>
    <subcellularLocation>
        <location evidence="4">Midbody</location>
    </subcellularLocation>
    <subcellularLocation>
        <location evidence="2">Nucleus</location>
    </subcellularLocation>
</comment>
<reference evidence="24" key="1">
    <citation type="submission" date="2020-08" db="EMBL/GenBank/DDBJ databases">
        <title>Multicomponent nature underlies the extraordinary mechanical properties of spider dragline silk.</title>
        <authorList>
            <person name="Kono N."/>
            <person name="Nakamura H."/>
            <person name="Mori M."/>
            <person name="Yoshida Y."/>
            <person name="Ohtoshi R."/>
            <person name="Malay A.D."/>
            <person name="Moran D.A.P."/>
            <person name="Tomita M."/>
            <person name="Numata K."/>
            <person name="Arakawa K."/>
        </authorList>
    </citation>
    <scope>NUCLEOTIDE SEQUENCE</scope>
</reference>
<dbReference type="InterPro" id="IPR050821">
    <property type="entry name" value="Cytosolic_carboxypeptidase"/>
</dbReference>
<accession>A0A8X6XMR8</accession>
<dbReference type="AlphaFoldDB" id="A0A8X6XMR8"/>
<evidence type="ECO:0000256" key="2">
    <source>
        <dbReference type="ARBA" id="ARBA00004123"/>
    </source>
</evidence>
<organism evidence="24 25">
    <name type="scientific">Trichonephila inaurata madagascariensis</name>
    <dbReference type="NCBI Taxonomy" id="2747483"/>
    <lineage>
        <taxon>Eukaryota</taxon>
        <taxon>Metazoa</taxon>
        <taxon>Ecdysozoa</taxon>
        <taxon>Arthropoda</taxon>
        <taxon>Chelicerata</taxon>
        <taxon>Arachnida</taxon>
        <taxon>Araneae</taxon>
        <taxon>Araneomorphae</taxon>
        <taxon>Entelegynae</taxon>
        <taxon>Araneoidea</taxon>
        <taxon>Nephilidae</taxon>
        <taxon>Trichonephila</taxon>
        <taxon>Trichonephila inaurata</taxon>
    </lineage>
</organism>
<keyword evidence="10" id="KW-0862">Zinc</keyword>
<feature type="region of interest" description="Disordered" evidence="22">
    <location>
        <begin position="892"/>
        <end position="912"/>
    </location>
</feature>
<comment type="catalytic activity">
    <reaction evidence="16">
        <text>C-terminal L-alpha-aminoacyl-L-glutamyl-[tubulin] + H2O = C-terminal L-alpha-aminoacyl-[tubulin] + L-glutamate</text>
        <dbReference type="Rhea" id="RHEA:63796"/>
        <dbReference type="Rhea" id="RHEA-COMP:16436"/>
        <dbReference type="Rhea" id="RHEA-COMP:16437"/>
        <dbReference type="ChEBI" id="CHEBI:15377"/>
        <dbReference type="ChEBI" id="CHEBI:29985"/>
        <dbReference type="ChEBI" id="CHEBI:90782"/>
        <dbReference type="ChEBI" id="CHEBI:149556"/>
        <dbReference type="EC" id="3.4.17.24"/>
    </reaction>
    <physiologicalReaction direction="left-to-right" evidence="16">
        <dbReference type="Rhea" id="RHEA:63797"/>
    </physiologicalReaction>
</comment>
<evidence type="ECO:0000256" key="20">
    <source>
        <dbReference type="ARBA" id="ARBA00047714"/>
    </source>
</evidence>
<dbReference type="GO" id="GO:0006508">
    <property type="term" value="P:proteolysis"/>
    <property type="evidence" value="ECO:0007669"/>
    <property type="project" value="UniProtKB-KW"/>
</dbReference>
<sequence length="976" mass="108914">MKIECGGLLFTSDFDSGNLDRVEYVEPPEPSKLKIYGSTNDTSLPPISNYRHIRRQKSHPDSPIISPVHNKKYQLKKRTLYSKLKSTVSAESVCSGISKPIREFRVWTKPDCSGTPHQTTFRTWFYFGISGGPPGVVIKINVMNLNRQGKLYFHGMKPVFKIVPSKEGWKRIPGKVDFRCAQDGNFIISFCHTLPSEQDSITYFAFTYPFSYTECQTMLDDIDNKIGSSLYISKNNKPSDNAVYYCRELLCHSLGGNKIELLTISSCKGLTMEREEKLPDLFPEVSKPRCHIFKNKKIVFISSRVHPGETPSSFVFNGMLHFLLGSKDSIASRLRNLFVFKLIPMLNPDGVRNGHYRADTQGLNLNRIYMVANFLHHPSIYAARCLLLHYHVLYAGIIDTSQSSMKSNLRKSKNTSQSNQSLNQMGKGSSSKKLSKDVENQIKKKTYVRKHSLHTCETITKNLNFLSSVPAALPMVAKSTSLVSGTSSSKGTEGPLLKPFQFNASSFINQPNNCLPMEGIKDARNSPDLCHECKLSDFPSKKITLESDLSCNCIEPSDADDSSFFLIVDCMFLPKLMSINCPYFDFSACNFSAENMFSGSNSNVQSKEGSGRVSLNALTGVIHSYTLECNYNTCRFTSNQKRPKKSPIDMPSQIFFTPEIYQEITLESDLSCNCIEPSDADDSSSFDCEARLGEEDARKLLKEIPHMKQEESGIAYYFDLHGHASKRGCFIYGNYFPDTETMVDCMFLPKLMSINCPYFDFSACNFSAENMFSGSNSNVQSKEGSGRVSLNALTGVIHRICFEISVHISIGESLLVSILDAVGHNPKSQISSSQFLSIQGVKEWLKQHALSVRGRCAPDNLRKCAPLPGSRSQEKISTRSITIRKSLFSSSNKGLQRESSSSNTNLSSNASDSEIKSIVANRTTHTRTIRGTKSLLSSPVSVKRTSTLQRRHSFVHDSGHKLFRKPMAPSGKGGTA</sequence>
<dbReference type="PROSITE" id="PS52035">
    <property type="entry name" value="PEPTIDASE_M14"/>
    <property type="match status" value="1"/>
</dbReference>
<evidence type="ECO:0000256" key="10">
    <source>
        <dbReference type="ARBA" id="ARBA00022833"/>
    </source>
</evidence>
<evidence type="ECO:0000256" key="5">
    <source>
        <dbReference type="ARBA" id="ARBA00005988"/>
    </source>
</evidence>
<evidence type="ECO:0000256" key="1">
    <source>
        <dbReference type="ARBA" id="ARBA00001947"/>
    </source>
</evidence>
<dbReference type="SUPFAM" id="SSF53187">
    <property type="entry name" value="Zn-dependent exopeptidases"/>
    <property type="match status" value="2"/>
</dbReference>
<dbReference type="GO" id="GO:0005634">
    <property type="term" value="C:nucleus"/>
    <property type="evidence" value="ECO:0007669"/>
    <property type="project" value="UniProtKB-SubCell"/>
</dbReference>
<keyword evidence="7" id="KW-0645">Protease</keyword>
<evidence type="ECO:0000256" key="4">
    <source>
        <dbReference type="ARBA" id="ARBA00004214"/>
    </source>
</evidence>
<dbReference type="EMBL" id="BMAV01010711">
    <property type="protein sequence ID" value="GFY56016.1"/>
    <property type="molecule type" value="Genomic_DNA"/>
</dbReference>
<dbReference type="GO" id="GO:0008270">
    <property type="term" value="F:zinc ion binding"/>
    <property type="evidence" value="ECO:0007669"/>
    <property type="project" value="InterPro"/>
</dbReference>
<evidence type="ECO:0000256" key="8">
    <source>
        <dbReference type="ARBA" id="ARBA00022723"/>
    </source>
</evidence>
<evidence type="ECO:0000256" key="15">
    <source>
        <dbReference type="ARBA" id="ARBA00024524"/>
    </source>
</evidence>
<dbReference type="CDD" id="cd06236">
    <property type="entry name" value="M14_AGBL5_like"/>
    <property type="match status" value="1"/>
</dbReference>
<dbReference type="Pfam" id="PF18027">
    <property type="entry name" value="Pepdidase_M14_N"/>
    <property type="match status" value="1"/>
</dbReference>
<feature type="region of interest" description="Disordered" evidence="22">
    <location>
        <begin position="953"/>
        <end position="976"/>
    </location>
</feature>
<proteinExistence type="inferred from homology"/>
<evidence type="ECO:0000256" key="13">
    <source>
        <dbReference type="ARBA" id="ARBA00023242"/>
    </source>
</evidence>
<dbReference type="OrthoDB" id="10253041at2759"/>
<evidence type="ECO:0000256" key="11">
    <source>
        <dbReference type="ARBA" id="ARBA00023049"/>
    </source>
</evidence>
<gene>
    <name evidence="24" type="primary">agbl5</name>
    <name evidence="24" type="ORF">TNIN_417961</name>
</gene>
<evidence type="ECO:0000256" key="16">
    <source>
        <dbReference type="ARBA" id="ARBA00024627"/>
    </source>
</evidence>
<keyword evidence="6" id="KW-0963">Cytoplasm</keyword>
<dbReference type="GO" id="GO:0004181">
    <property type="term" value="F:metallocarboxypeptidase activity"/>
    <property type="evidence" value="ECO:0007669"/>
    <property type="project" value="InterPro"/>
</dbReference>
<comment type="cofactor">
    <cofactor evidence="1">
        <name>Zn(2+)</name>
        <dbReference type="ChEBI" id="CHEBI:29105"/>
    </cofactor>
</comment>
<dbReference type="InterPro" id="IPR034286">
    <property type="entry name" value="M14_AGBL5-like"/>
</dbReference>
<keyword evidence="11" id="KW-0482">Metalloprotease</keyword>
<dbReference type="EC" id="3.4.17.24" evidence="17"/>
<dbReference type="GO" id="GO:0005819">
    <property type="term" value="C:spindle"/>
    <property type="evidence" value="ECO:0007669"/>
    <property type="project" value="UniProtKB-SubCell"/>
</dbReference>
<keyword evidence="12" id="KW-0206">Cytoskeleton</keyword>
<protein>
    <recommendedName>
        <fullName evidence="14">Cytosolic carboxypeptidase-like protein 5</fullName>
        <ecNumber evidence="17">3.4.17.24</ecNumber>
    </recommendedName>
    <alternativeName>
        <fullName evidence="19">ATP/GTP-binding protein-like 5</fullName>
    </alternativeName>
    <alternativeName>
        <fullName evidence="18">Protein deglutamylase CCP5</fullName>
    </alternativeName>
</protein>